<dbReference type="Pfam" id="PF08241">
    <property type="entry name" value="Methyltransf_11"/>
    <property type="match status" value="1"/>
</dbReference>
<gene>
    <name evidence="2" type="ORF">GCM10009105_26770</name>
</gene>
<proteinExistence type="predicted"/>
<dbReference type="EMBL" id="BAAAEU010000023">
    <property type="protein sequence ID" value="GAA0718819.1"/>
    <property type="molecule type" value="Genomic_DNA"/>
</dbReference>
<protein>
    <recommendedName>
        <fullName evidence="1">Methyltransferase type 11 domain-containing protein</fullName>
    </recommendedName>
</protein>
<reference evidence="2 3" key="1">
    <citation type="journal article" date="2019" name="Int. J. Syst. Evol. Microbiol.">
        <title>The Global Catalogue of Microorganisms (GCM) 10K type strain sequencing project: providing services to taxonomists for standard genome sequencing and annotation.</title>
        <authorList>
            <consortium name="The Broad Institute Genomics Platform"/>
            <consortium name="The Broad Institute Genome Sequencing Center for Infectious Disease"/>
            <person name="Wu L."/>
            <person name="Ma J."/>
        </authorList>
    </citation>
    <scope>NUCLEOTIDE SEQUENCE [LARGE SCALE GENOMIC DNA]</scope>
    <source>
        <strain evidence="2 3">JCM 15421</strain>
    </source>
</reference>
<dbReference type="SUPFAM" id="SSF53335">
    <property type="entry name" value="S-adenosyl-L-methionine-dependent methyltransferases"/>
    <property type="match status" value="1"/>
</dbReference>
<feature type="domain" description="Methyltransferase type 11" evidence="1">
    <location>
        <begin position="113"/>
        <end position="162"/>
    </location>
</feature>
<dbReference type="Gene3D" id="3.40.50.150">
    <property type="entry name" value="Vaccinia Virus protein VP39"/>
    <property type="match status" value="1"/>
</dbReference>
<keyword evidence="3" id="KW-1185">Reference proteome</keyword>
<sequence length="248" mass="27315">MTHWVSRLRAGIALLKPREFALAAAPCPYCGPSLFVRLQREETGVRCTRCAASAVHLALGWALRDQVTHLGECDACELSARGPLVAFLRRSARSLATSEYFADVAPGGLRDGIRCEDVQRLSYADASFDLVTHTEVFEHVPDDARAFAELVRVLRPGGVTIFTVPMHEGELTVERARLRDGALEHVHPPVYHTDPLRDGAGILAFRDYGRDILARLRDAGFAEADLTTPTQRIPWTVPRAVVVARKPA</sequence>
<dbReference type="InterPro" id="IPR013216">
    <property type="entry name" value="Methyltransf_11"/>
</dbReference>
<evidence type="ECO:0000259" key="1">
    <source>
        <dbReference type="Pfam" id="PF08241"/>
    </source>
</evidence>
<accession>A0ABN1IQW1</accession>
<name>A0ABN1IQW1_9GAMM</name>
<evidence type="ECO:0000313" key="3">
    <source>
        <dbReference type="Proteomes" id="UP001501523"/>
    </source>
</evidence>
<dbReference type="InterPro" id="IPR029063">
    <property type="entry name" value="SAM-dependent_MTases_sf"/>
</dbReference>
<evidence type="ECO:0000313" key="2">
    <source>
        <dbReference type="EMBL" id="GAA0718819.1"/>
    </source>
</evidence>
<dbReference type="RefSeq" id="WP_343791966.1">
    <property type="nucleotide sequence ID" value="NZ_BAAAEU010000023.1"/>
</dbReference>
<dbReference type="Proteomes" id="UP001501523">
    <property type="component" value="Unassembled WGS sequence"/>
</dbReference>
<dbReference type="CDD" id="cd02440">
    <property type="entry name" value="AdoMet_MTases"/>
    <property type="match status" value="1"/>
</dbReference>
<organism evidence="2 3">
    <name type="scientific">Dokdonella soli</name>
    <dbReference type="NCBI Taxonomy" id="529810"/>
    <lineage>
        <taxon>Bacteria</taxon>
        <taxon>Pseudomonadati</taxon>
        <taxon>Pseudomonadota</taxon>
        <taxon>Gammaproteobacteria</taxon>
        <taxon>Lysobacterales</taxon>
        <taxon>Rhodanobacteraceae</taxon>
        <taxon>Dokdonella</taxon>
    </lineage>
</organism>
<comment type="caution">
    <text evidence="2">The sequence shown here is derived from an EMBL/GenBank/DDBJ whole genome shotgun (WGS) entry which is preliminary data.</text>
</comment>